<dbReference type="PANTHER" id="PTHR11895:SF176">
    <property type="entry name" value="AMIDASE AMID-RELATED"/>
    <property type="match status" value="1"/>
</dbReference>
<organism evidence="3 4">
    <name type="scientific">Achromobacter pestifer</name>
    <dbReference type="NCBI Taxonomy" id="1353889"/>
    <lineage>
        <taxon>Bacteria</taxon>
        <taxon>Pseudomonadati</taxon>
        <taxon>Pseudomonadota</taxon>
        <taxon>Betaproteobacteria</taxon>
        <taxon>Burkholderiales</taxon>
        <taxon>Alcaligenaceae</taxon>
        <taxon>Achromobacter</taxon>
    </lineage>
</organism>
<dbReference type="AlphaFoldDB" id="A0A7D4HTF3"/>
<dbReference type="Proteomes" id="UP000500970">
    <property type="component" value="Chromosome"/>
</dbReference>
<keyword evidence="4" id="KW-1185">Reference proteome</keyword>
<sequence length="475" mass="48864">MPAQDTALHFQDAQALAGAIRRRELSSRQVTTHFLDRIERASTLAAYSEVTAERALAQADAADRLLAAGIVLGPLHGVPVAVKDSVQWEGVSACLGSLALQGRISDVTAAPLCKLAAQGMVVLGKTRMTEFAFGLSGQNPTQGTARNPWDAQAARAPGGSSSGGGVAVAAGLAPLALGGDTGGSVRAPAALNGLVGYKPSTGVISRGGCLPLSDTLDVLGPITRNVADARLLTQLLAGPDIDDPATLDFPASAIAALHQPARRGPGTVAVLAPDAWPAPLAEAGLRAWREAEENLARAGYTPTPWHPSAALSFARMADDNSVVLAYEAYRYYGALAEDLAQPLWDVVRKRIAAGGRIAQADYEAALQRRAADMAAFAQAMQGLDALLMPACDQAAQTLDADDTRHAGLGKLLRPANFLGAAAISLPVGFDAEGMPMAVQLLAPAGGDAALLDCAAALEPVLAPAPRRPDLSAWGL</sequence>
<evidence type="ECO:0000259" key="2">
    <source>
        <dbReference type="Pfam" id="PF01425"/>
    </source>
</evidence>
<protein>
    <submittedName>
        <fullName evidence="3">Amidase</fullName>
    </submittedName>
</protein>
<reference evidence="3 4" key="1">
    <citation type="submission" date="2020-05" db="EMBL/GenBank/DDBJ databases">
        <title>FDA dAtabase for Regulatory Grade micrObial Sequences (FDA-ARGOS): Supporting development and validation of Infectious Disease Dx tests.</title>
        <authorList>
            <person name="Sproer C."/>
            <person name="Gronow S."/>
            <person name="Severitt S."/>
            <person name="Schroder I."/>
            <person name="Tallon L."/>
            <person name="Sadzewicz L."/>
            <person name="Zhao X."/>
            <person name="Vavikolanu K."/>
            <person name="Mehta A."/>
            <person name="Aluvathingal J."/>
            <person name="Nadendla S."/>
            <person name="Myers T."/>
            <person name="Yan Y."/>
            <person name="Sichtig H."/>
        </authorList>
    </citation>
    <scope>NUCLEOTIDE SEQUENCE [LARGE SCALE GENOMIC DNA]</scope>
    <source>
        <strain evidence="3 4">FDAARGOS_790</strain>
    </source>
</reference>
<gene>
    <name evidence="3" type="ORF">FOC84_14000</name>
</gene>
<dbReference type="InterPro" id="IPR000120">
    <property type="entry name" value="Amidase"/>
</dbReference>
<accession>A0A7D4HTF3</accession>
<dbReference type="PANTHER" id="PTHR11895">
    <property type="entry name" value="TRANSAMIDASE"/>
    <property type="match status" value="1"/>
</dbReference>
<dbReference type="InterPro" id="IPR020556">
    <property type="entry name" value="Amidase_CS"/>
</dbReference>
<evidence type="ECO:0000313" key="4">
    <source>
        <dbReference type="Proteomes" id="UP000500970"/>
    </source>
</evidence>
<name>A0A7D4HTF3_9BURK</name>
<feature type="domain" description="Amidase" evidence="2">
    <location>
        <begin position="30"/>
        <end position="451"/>
    </location>
</feature>
<dbReference type="GO" id="GO:0003824">
    <property type="term" value="F:catalytic activity"/>
    <property type="evidence" value="ECO:0007669"/>
    <property type="project" value="InterPro"/>
</dbReference>
<proteinExistence type="predicted"/>
<dbReference type="InterPro" id="IPR036928">
    <property type="entry name" value="AS_sf"/>
</dbReference>
<dbReference type="Gene3D" id="3.90.1300.10">
    <property type="entry name" value="Amidase signature (AS) domain"/>
    <property type="match status" value="1"/>
</dbReference>
<dbReference type="SUPFAM" id="SSF75304">
    <property type="entry name" value="Amidase signature (AS) enzymes"/>
    <property type="match status" value="1"/>
</dbReference>
<evidence type="ECO:0000256" key="1">
    <source>
        <dbReference type="SAM" id="MobiDB-lite"/>
    </source>
</evidence>
<dbReference type="InterPro" id="IPR023631">
    <property type="entry name" value="Amidase_dom"/>
</dbReference>
<dbReference type="KEGG" id="apes:FOC84_14000"/>
<feature type="region of interest" description="Disordered" evidence="1">
    <location>
        <begin position="139"/>
        <end position="158"/>
    </location>
</feature>
<dbReference type="RefSeq" id="WP_173144920.1">
    <property type="nucleotide sequence ID" value="NZ_CP053985.1"/>
</dbReference>
<dbReference type="PROSITE" id="PS00571">
    <property type="entry name" value="AMIDASES"/>
    <property type="match status" value="1"/>
</dbReference>
<dbReference type="EMBL" id="CP053985">
    <property type="protein sequence ID" value="QKH35993.1"/>
    <property type="molecule type" value="Genomic_DNA"/>
</dbReference>
<dbReference type="Pfam" id="PF01425">
    <property type="entry name" value="Amidase"/>
    <property type="match status" value="1"/>
</dbReference>
<evidence type="ECO:0000313" key="3">
    <source>
        <dbReference type="EMBL" id="QKH35993.1"/>
    </source>
</evidence>